<accession>A0A917MXY6</accession>
<proteinExistence type="predicted"/>
<comment type="caution">
    <text evidence="1">The sequence shown here is derived from an EMBL/GenBank/DDBJ whole genome shotgun (WGS) entry which is preliminary data.</text>
</comment>
<dbReference type="Proteomes" id="UP000627292">
    <property type="component" value="Unassembled WGS sequence"/>
</dbReference>
<organism evidence="1 2">
    <name type="scientific">Filimonas zeae</name>
    <dbReference type="NCBI Taxonomy" id="1737353"/>
    <lineage>
        <taxon>Bacteria</taxon>
        <taxon>Pseudomonadati</taxon>
        <taxon>Bacteroidota</taxon>
        <taxon>Chitinophagia</taxon>
        <taxon>Chitinophagales</taxon>
        <taxon>Chitinophagaceae</taxon>
        <taxon>Filimonas</taxon>
    </lineage>
</organism>
<evidence type="ECO:0008006" key="3">
    <source>
        <dbReference type="Google" id="ProtNLM"/>
    </source>
</evidence>
<sequence>MAELSLGDAMKAFIQKSRLKNGIRAVQIETVWEQLMGKTISKYTEKIQIINQTLFIKTSVGPLKQELHYQKPQIIERVNEALGEKVIAEVVIQ</sequence>
<dbReference type="PANTHER" id="PTHR36456:SF1">
    <property type="entry name" value="UPF0232 PROTEIN SCO3875"/>
    <property type="match status" value="1"/>
</dbReference>
<protein>
    <recommendedName>
        <fullName evidence="3">DUF721 domain-containing protein</fullName>
    </recommendedName>
</protein>
<gene>
    <name evidence="1" type="ORF">GCM10011379_23330</name>
</gene>
<keyword evidence="2" id="KW-1185">Reference proteome</keyword>
<evidence type="ECO:0000313" key="1">
    <source>
        <dbReference type="EMBL" id="GGH67727.1"/>
    </source>
</evidence>
<dbReference type="InterPro" id="IPR007922">
    <property type="entry name" value="DciA-like"/>
</dbReference>
<dbReference type="Pfam" id="PF05258">
    <property type="entry name" value="DciA"/>
    <property type="match status" value="1"/>
</dbReference>
<dbReference type="AlphaFoldDB" id="A0A917MXY6"/>
<reference evidence="1" key="1">
    <citation type="journal article" date="2014" name="Int. J. Syst. Evol. Microbiol.">
        <title>Complete genome sequence of Corynebacterium casei LMG S-19264T (=DSM 44701T), isolated from a smear-ripened cheese.</title>
        <authorList>
            <consortium name="US DOE Joint Genome Institute (JGI-PGF)"/>
            <person name="Walter F."/>
            <person name="Albersmeier A."/>
            <person name="Kalinowski J."/>
            <person name="Ruckert C."/>
        </authorList>
    </citation>
    <scope>NUCLEOTIDE SEQUENCE</scope>
    <source>
        <strain evidence="1">CGMCC 1.15290</strain>
    </source>
</reference>
<reference evidence="1" key="2">
    <citation type="submission" date="2020-09" db="EMBL/GenBank/DDBJ databases">
        <authorList>
            <person name="Sun Q."/>
            <person name="Zhou Y."/>
        </authorList>
    </citation>
    <scope>NUCLEOTIDE SEQUENCE</scope>
    <source>
        <strain evidence="1">CGMCC 1.15290</strain>
    </source>
</reference>
<dbReference type="EMBL" id="BMIB01000002">
    <property type="protein sequence ID" value="GGH67727.1"/>
    <property type="molecule type" value="Genomic_DNA"/>
</dbReference>
<name>A0A917MXY6_9BACT</name>
<dbReference type="PANTHER" id="PTHR36456">
    <property type="entry name" value="UPF0232 PROTEIN SCO3875"/>
    <property type="match status" value="1"/>
</dbReference>
<evidence type="ECO:0000313" key="2">
    <source>
        <dbReference type="Proteomes" id="UP000627292"/>
    </source>
</evidence>
<dbReference type="RefSeq" id="WP_188952241.1">
    <property type="nucleotide sequence ID" value="NZ_BMIB01000002.1"/>
</dbReference>